<feature type="transmembrane region" description="Helical" evidence="9">
    <location>
        <begin position="452"/>
        <end position="469"/>
    </location>
</feature>
<keyword evidence="7 9" id="KW-1133">Transmembrane helix</keyword>
<dbReference type="NCBIfam" id="TIGR00905">
    <property type="entry name" value="2A0302"/>
    <property type="match status" value="1"/>
</dbReference>
<feature type="transmembrane region" description="Helical" evidence="9">
    <location>
        <begin position="332"/>
        <end position="353"/>
    </location>
</feature>
<keyword evidence="4" id="KW-1003">Cell membrane</keyword>
<evidence type="ECO:0000256" key="6">
    <source>
        <dbReference type="ARBA" id="ARBA00022970"/>
    </source>
</evidence>
<dbReference type="Pfam" id="PF13520">
    <property type="entry name" value="AA_permease_2"/>
    <property type="match status" value="1"/>
</dbReference>
<evidence type="ECO:0000256" key="9">
    <source>
        <dbReference type="SAM" id="Phobius"/>
    </source>
</evidence>
<reference evidence="10 11" key="1">
    <citation type="submission" date="2016-09" db="EMBL/GenBank/DDBJ databases">
        <title>Draft Genome Sequence of Aeromonas sobria Strain 08005, Isolated from Sick Rana catesbeiana.</title>
        <authorList>
            <person name="Yang Q."/>
        </authorList>
    </citation>
    <scope>NUCLEOTIDE SEQUENCE [LARGE SCALE GENOMIC DNA]</scope>
    <source>
        <strain evidence="10 11">08005</strain>
    </source>
</reference>
<evidence type="ECO:0000256" key="8">
    <source>
        <dbReference type="ARBA" id="ARBA00023136"/>
    </source>
</evidence>
<proteinExistence type="inferred from homology"/>
<comment type="subcellular location">
    <subcellularLocation>
        <location evidence="1">Cell membrane</location>
        <topology evidence="1">Multi-pass membrane protein</topology>
    </subcellularLocation>
</comment>
<organism evidence="10 11">
    <name type="scientific">Aeromonas sobria</name>
    <dbReference type="NCBI Taxonomy" id="646"/>
    <lineage>
        <taxon>Bacteria</taxon>
        <taxon>Pseudomonadati</taxon>
        <taxon>Pseudomonadota</taxon>
        <taxon>Gammaproteobacteria</taxon>
        <taxon>Aeromonadales</taxon>
        <taxon>Aeromonadaceae</taxon>
        <taxon>Aeromonas</taxon>
    </lineage>
</organism>
<dbReference type="GO" id="GO:0006865">
    <property type="term" value="P:amino acid transport"/>
    <property type="evidence" value="ECO:0007669"/>
    <property type="project" value="UniProtKB-KW"/>
</dbReference>
<keyword evidence="8 9" id="KW-0472">Membrane</keyword>
<evidence type="ECO:0000256" key="5">
    <source>
        <dbReference type="ARBA" id="ARBA00022692"/>
    </source>
</evidence>
<feature type="transmembrane region" description="Helical" evidence="9">
    <location>
        <begin position="359"/>
        <end position="383"/>
    </location>
</feature>
<protein>
    <submittedName>
        <fullName evidence="10">Arginine:ornithine antiporter</fullName>
    </submittedName>
</protein>
<evidence type="ECO:0000256" key="1">
    <source>
        <dbReference type="ARBA" id="ARBA00004651"/>
    </source>
</evidence>
<dbReference type="InterPro" id="IPR050367">
    <property type="entry name" value="APC_superfamily"/>
</dbReference>
<feature type="transmembrane region" description="Helical" evidence="9">
    <location>
        <begin position="395"/>
        <end position="412"/>
    </location>
</feature>
<dbReference type="InterPro" id="IPR004754">
    <property type="entry name" value="Amino_acid_antiprt"/>
</dbReference>
<dbReference type="OrthoDB" id="3185104at2"/>
<feature type="transmembrane region" description="Helical" evidence="9">
    <location>
        <begin position="206"/>
        <end position="223"/>
    </location>
</feature>
<evidence type="ECO:0000313" key="10">
    <source>
        <dbReference type="EMBL" id="OHY97063.1"/>
    </source>
</evidence>
<evidence type="ECO:0000256" key="7">
    <source>
        <dbReference type="ARBA" id="ARBA00022989"/>
    </source>
</evidence>
<dbReference type="GeneID" id="58923157"/>
<evidence type="ECO:0000256" key="2">
    <source>
        <dbReference type="ARBA" id="ARBA00008220"/>
    </source>
</evidence>
<dbReference type="GO" id="GO:0005886">
    <property type="term" value="C:plasma membrane"/>
    <property type="evidence" value="ECO:0007669"/>
    <property type="project" value="UniProtKB-SubCell"/>
</dbReference>
<evidence type="ECO:0000256" key="4">
    <source>
        <dbReference type="ARBA" id="ARBA00022475"/>
    </source>
</evidence>
<feature type="transmembrane region" description="Helical" evidence="9">
    <location>
        <begin position="235"/>
        <end position="257"/>
    </location>
</feature>
<feature type="transmembrane region" description="Helical" evidence="9">
    <location>
        <begin position="83"/>
        <end position="109"/>
    </location>
</feature>
<accession>A0A1S2DAK5</accession>
<gene>
    <name evidence="10" type="ORF">BJD16_02060</name>
</gene>
<sequence length="471" mass="50637">MKESKIGLWSLTALVFSSMVGAGIFSLPQNMAEVAGARAVLIGWGVTGVGIVALAMSFLYLSRLRPDLDGGIYSYARAGFGDLVGFFSAWGYWLCATIGVVGYLVIAFAALGSFVDTPEQIWFGDGNTLAAFVGESCILWAVHLLVARGVQQAALFNLVATLAKSLPLLLFILFACFWFDPVTFAADQQGSTLAVPVSEQVRNTMLITLWVFTGIEGAAVLSARARNRRDVGTATVLGVVLALLLYVLISVLALGILSRPELAALPNPSMAGLMAQMTGSWGKLLISSGLIVSVLASYVSWTLFSAEVPFSAARHGAFPAIFRRQNHNGTPIASLWLTSLTVQTCLLLVWLLGKGYTSLLLISTSMILVPYLLIGLFLLKLSFSRKGECGQGRSLMRAVALVSSGYGFWLLYAAGVEYLLLSLLLYGPGLLLFLYSRRQLGADLRLSGRERWLAGVTLLSLIPAVWSFAHL</sequence>
<feature type="transmembrane region" description="Helical" evidence="9">
    <location>
        <begin position="41"/>
        <end position="62"/>
    </location>
</feature>
<feature type="transmembrane region" description="Helical" evidence="9">
    <location>
        <begin position="129"/>
        <end position="147"/>
    </location>
</feature>
<comment type="similarity">
    <text evidence="2">Belongs to the amino acid-polyamine-organocation (APC) superfamily. Basic amino acid/polyamine antiporter (APA) (TC 2.A.3.2) family.</text>
</comment>
<dbReference type="InterPro" id="IPR002293">
    <property type="entry name" value="AA/rel_permease1"/>
</dbReference>
<evidence type="ECO:0000256" key="3">
    <source>
        <dbReference type="ARBA" id="ARBA00022448"/>
    </source>
</evidence>
<comment type="caution">
    <text evidence="10">The sequence shown here is derived from an EMBL/GenBank/DDBJ whole genome shotgun (WGS) entry which is preliminary data.</text>
</comment>
<keyword evidence="6" id="KW-0029">Amino-acid transport</keyword>
<dbReference type="GO" id="GO:0022857">
    <property type="term" value="F:transmembrane transporter activity"/>
    <property type="evidence" value="ECO:0007669"/>
    <property type="project" value="InterPro"/>
</dbReference>
<keyword evidence="5 9" id="KW-0812">Transmembrane</keyword>
<feature type="transmembrane region" description="Helical" evidence="9">
    <location>
        <begin position="284"/>
        <end position="304"/>
    </location>
</feature>
<evidence type="ECO:0000313" key="11">
    <source>
        <dbReference type="Proteomes" id="UP000179934"/>
    </source>
</evidence>
<dbReference type="PANTHER" id="PTHR42770">
    <property type="entry name" value="AMINO ACID TRANSPORTER-RELATED"/>
    <property type="match status" value="1"/>
</dbReference>
<dbReference type="STRING" id="646.BJD16_02060"/>
<keyword evidence="3" id="KW-0813">Transport</keyword>
<dbReference type="RefSeq" id="WP_042022114.1">
    <property type="nucleotide sequence ID" value="NZ_CDBW01000032.1"/>
</dbReference>
<dbReference type="PIRSF" id="PIRSF006060">
    <property type="entry name" value="AA_transporter"/>
    <property type="match status" value="1"/>
</dbReference>
<dbReference type="EMBL" id="MKFU01000001">
    <property type="protein sequence ID" value="OHY97063.1"/>
    <property type="molecule type" value="Genomic_DNA"/>
</dbReference>
<dbReference type="AlphaFoldDB" id="A0A1S2DAK5"/>
<dbReference type="Gene3D" id="1.20.1740.10">
    <property type="entry name" value="Amino acid/polyamine transporter I"/>
    <property type="match status" value="1"/>
</dbReference>
<dbReference type="PANTHER" id="PTHR42770:SF4">
    <property type="entry name" value="ARGININE_ORNITHINE ANTIPORTER-RELATED"/>
    <property type="match status" value="1"/>
</dbReference>
<feature type="transmembrane region" description="Helical" evidence="9">
    <location>
        <begin position="418"/>
        <end position="436"/>
    </location>
</feature>
<dbReference type="Proteomes" id="UP000179934">
    <property type="component" value="Unassembled WGS sequence"/>
</dbReference>
<name>A0A1S2DAK5_AERSO</name>